<feature type="domain" description="Amine oxidase" evidence="10">
    <location>
        <begin position="131"/>
        <end position="423"/>
    </location>
</feature>
<dbReference type="EMBL" id="CP121194">
    <property type="protein sequence ID" value="XBH11141.1"/>
    <property type="molecule type" value="Genomic_DNA"/>
</dbReference>
<dbReference type="EC" id="1.13.12.3" evidence="4"/>
<keyword evidence="7" id="KW-0073">Auxin biosynthesis</keyword>
<comment type="cofactor">
    <cofactor evidence="1">
        <name>FAD</name>
        <dbReference type="ChEBI" id="CHEBI:57692"/>
    </cofactor>
</comment>
<feature type="binding site" evidence="9">
    <location>
        <position position="13"/>
    </location>
    <ligand>
        <name>FAD</name>
        <dbReference type="ChEBI" id="CHEBI:57692"/>
    </ligand>
</feature>
<sequence>MQSDILIIGAGMSGLTAARTLAEAGRNVTLLEASSRVGGRIHTLREANETIELGAEFIHGRPPELWSLIEEANLETYELDGSMLTYEDGRLQSRDEEEESTPILDKLESLPGPDLTFAEYLTHHPIPEDQKQAAIGYVEGFNAADHRIISTHALGLQQAAEEAIEGDRLFRVKDGYDRLPQFLAQKFTDAGGTLALNTLVERIDWTPNHVRIQAQTNGRPITHDAAKAVITLPLGVLQQNSVAFSPTPDALHEANRIRMGNARRFTLVFREPFWKHLPPAGLRELSFLLSFSSMPPVWWTPHPASSNTLTGWVGGPRSEALANLTPSQLSEAACKTLAQIFSLNPADIRVQLLSCHTHDWQHDPFSLGAYSYIAAGALDACSKMTLPAGNTLYFAGEHTDTTGHWGTVHAAIRSGQRAAQQILQQST</sequence>
<evidence type="ECO:0000256" key="4">
    <source>
        <dbReference type="ARBA" id="ARBA00012535"/>
    </source>
</evidence>
<evidence type="ECO:0000256" key="3">
    <source>
        <dbReference type="ARBA" id="ARBA00005833"/>
    </source>
</evidence>
<dbReference type="PANTHER" id="PTHR10742">
    <property type="entry name" value="FLAVIN MONOAMINE OXIDASE"/>
    <property type="match status" value="1"/>
</dbReference>
<evidence type="ECO:0000256" key="2">
    <source>
        <dbReference type="ARBA" id="ARBA00004814"/>
    </source>
</evidence>
<comment type="catalytic activity">
    <reaction evidence="8">
        <text>L-tryptophan + O2 = indole-3-acetamide + CO2 + H2O</text>
        <dbReference type="Rhea" id="RHEA:16165"/>
        <dbReference type="ChEBI" id="CHEBI:15377"/>
        <dbReference type="ChEBI" id="CHEBI:15379"/>
        <dbReference type="ChEBI" id="CHEBI:16031"/>
        <dbReference type="ChEBI" id="CHEBI:16526"/>
        <dbReference type="ChEBI" id="CHEBI:57912"/>
        <dbReference type="EC" id="1.13.12.3"/>
    </reaction>
</comment>
<dbReference type="PANTHER" id="PTHR10742:SF410">
    <property type="entry name" value="LYSINE-SPECIFIC HISTONE DEMETHYLASE 2"/>
    <property type="match status" value="1"/>
</dbReference>
<dbReference type="GO" id="GO:0009851">
    <property type="term" value="P:auxin biosynthetic process"/>
    <property type="evidence" value="ECO:0007669"/>
    <property type="project" value="UniProtKB-KW"/>
</dbReference>
<dbReference type="InterPro" id="IPR002937">
    <property type="entry name" value="Amino_oxidase"/>
</dbReference>
<dbReference type="EMBL" id="CP121195">
    <property type="protein sequence ID" value="XBH14570.1"/>
    <property type="molecule type" value="Genomic_DNA"/>
</dbReference>
<dbReference type="KEGG" id="epl:P4G45_05275"/>
<dbReference type="InterPro" id="IPR001613">
    <property type="entry name" value="Flavin_amine_oxidase"/>
</dbReference>
<evidence type="ECO:0000256" key="7">
    <source>
        <dbReference type="ARBA" id="ARBA00023070"/>
    </source>
</evidence>
<dbReference type="RefSeq" id="WP_348268628.1">
    <property type="nucleotide sequence ID" value="NZ_CP121194.1"/>
</dbReference>
<accession>A0AAU7D1B8</accession>
<evidence type="ECO:0000256" key="6">
    <source>
        <dbReference type="ARBA" id="ARBA00023002"/>
    </source>
</evidence>
<name>A0AAU7DBU9_9BACT</name>
<accession>A0AAU7DBU9</accession>
<evidence type="ECO:0000256" key="8">
    <source>
        <dbReference type="ARBA" id="ARBA00047321"/>
    </source>
</evidence>
<evidence type="ECO:0000256" key="5">
    <source>
        <dbReference type="ARBA" id="ARBA00017871"/>
    </source>
</evidence>
<comment type="pathway">
    <text evidence="2">Plant hormone metabolism; auxin biosynthesis.</text>
</comment>
<dbReference type="SUPFAM" id="SSF51905">
    <property type="entry name" value="FAD/NAD(P)-binding domain"/>
    <property type="match status" value="1"/>
</dbReference>
<dbReference type="InterPro" id="IPR050281">
    <property type="entry name" value="Flavin_monoamine_oxidase"/>
</dbReference>
<gene>
    <name evidence="11" type="ORF">P4G45_05275</name>
    <name evidence="12" type="ORF">P8936_05245</name>
</gene>
<comment type="similarity">
    <text evidence="3">Belongs to the tryptophan 2-monooxygenase family.</text>
</comment>
<feature type="binding site" evidence="9">
    <location>
        <position position="200"/>
    </location>
    <ligand>
        <name>FAD</name>
        <dbReference type="ChEBI" id="CHEBI:57692"/>
    </ligand>
</feature>
<dbReference type="InterPro" id="IPR036188">
    <property type="entry name" value="FAD/NAD-bd_sf"/>
</dbReference>
<feature type="binding site" evidence="9">
    <location>
        <position position="397"/>
    </location>
    <ligand>
        <name>FAD</name>
        <dbReference type="ChEBI" id="CHEBI:57692"/>
    </ligand>
</feature>
<feature type="binding site" evidence="9">
    <location>
        <begin position="32"/>
        <end position="33"/>
    </location>
    <ligand>
        <name>FAD</name>
        <dbReference type="ChEBI" id="CHEBI:57692"/>
    </ligand>
</feature>
<reference evidence="12" key="1">
    <citation type="submission" date="2023-03" db="EMBL/GenBank/DDBJ databases">
        <title>Edaphobacter sp.</title>
        <authorList>
            <person name="Huber K.J."/>
            <person name="Papendorf J."/>
            <person name="Pilke C."/>
            <person name="Bunk B."/>
            <person name="Sproeer C."/>
            <person name="Pester M."/>
        </authorList>
    </citation>
    <scope>NUCLEOTIDE SEQUENCE</scope>
    <source>
        <strain evidence="11">DSM 109919</strain>
        <strain evidence="12">DSM 109920</strain>
    </source>
</reference>
<evidence type="ECO:0000313" key="12">
    <source>
        <dbReference type="EMBL" id="XBH14570.1"/>
    </source>
</evidence>
<dbReference type="AlphaFoldDB" id="A0AAU7DBU9"/>
<evidence type="ECO:0000313" key="11">
    <source>
        <dbReference type="EMBL" id="XBH11141.1"/>
    </source>
</evidence>
<feature type="domain" description="Amine oxidase" evidence="10">
    <location>
        <begin position="12"/>
        <end position="121"/>
    </location>
</feature>
<proteinExistence type="inferred from homology"/>
<dbReference type="GO" id="GO:0050361">
    <property type="term" value="F:tryptophan 2-monooxygenase activity"/>
    <property type="evidence" value="ECO:0007669"/>
    <property type="project" value="UniProtKB-EC"/>
</dbReference>
<evidence type="ECO:0000256" key="1">
    <source>
        <dbReference type="ARBA" id="ARBA00001974"/>
    </source>
</evidence>
<dbReference type="Pfam" id="PF01593">
    <property type="entry name" value="Amino_oxidase"/>
    <property type="match status" value="2"/>
</dbReference>
<keyword evidence="6 12" id="KW-0560">Oxidoreductase</keyword>
<evidence type="ECO:0000259" key="10">
    <source>
        <dbReference type="Pfam" id="PF01593"/>
    </source>
</evidence>
<dbReference type="SUPFAM" id="SSF54373">
    <property type="entry name" value="FAD-linked reductases, C-terminal domain"/>
    <property type="match status" value="1"/>
</dbReference>
<dbReference type="Gene3D" id="3.50.50.60">
    <property type="entry name" value="FAD/NAD(P)-binding domain"/>
    <property type="match status" value="1"/>
</dbReference>
<evidence type="ECO:0000256" key="9">
    <source>
        <dbReference type="PIRSR" id="PIRSR601613-1"/>
    </source>
</evidence>
<dbReference type="PRINTS" id="PR00757">
    <property type="entry name" value="AMINEOXDASEF"/>
</dbReference>
<protein>
    <recommendedName>
        <fullName evidence="5">Tryptophan 2-monooxygenase</fullName>
        <ecNumber evidence="4">1.13.12.3</ecNumber>
    </recommendedName>
</protein>
<organism evidence="12">
    <name type="scientific">Edaphobacter paludis</name>
    <dbReference type="NCBI Taxonomy" id="3035702"/>
    <lineage>
        <taxon>Bacteria</taxon>
        <taxon>Pseudomonadati</taxon>
        <taxon>Acidobacteriota</taxon>
        <taxon>Terriglobia</taxon>
        <taxon>Terriglobales</taxon>
        <taxon>Acidobacteriaceae</taxon>
        <taxon>Edaphobacter</taxon>
    </lineage>
</organism>